<dbReference type="CDD" id="cd00609">
    <property type="entry name" value="AAT_like"/>
    <property type="match status" value="1"/>
</dbReference>
<dbReference type="SMART" id="SM00345">
    <property type="entry name" value="HTH_GNTR"/>
    <property type="match status" value="1"/>
</dbReference>
<dbReference type="SUPFAM" id="SSF46785">
    <property type="entry name" value="Winged helix' DNA-binding domain"/>
    <property type="match status" value="1"/>
</dbReference>
<evidence type="ECO:0000256" key="5">
    <source>
        <dbReference type="ARBA" id="ARBA00023163"/>
    </source>
</evidence>
<dbReference type="AlphaFoldDB" id="A0A2N5CVS8"/>
<organism evidence="8 9">
    <name type="scientific">Caulobacter flavus</name>
    <dbReference type="NCBI Taxonomy" id="1679497"/>
    <lineage>
        <taxon>Bacteria</taxon>
        <taxon>Pseudomonadati</taxon>
        <taxon>Pseudomonadota</taxon>
        <taxon>Alphaproteobacteria</taxon>
        <taxon>Caulobacterales</taxon>
        <taxon>Caulobacteraceae</taxon>
        <taxon>Caulobacter</taxon>
    </lineage>
</organism>
<dbReference type="EMBL" id="PJRQ01000015">
    <property type="protein sequence ID" value="PLR17886.1"/>
    <property type="molecule type" value="Genomic_DNA"/>
</dbReference>
<dbReference type="RefSeq" id="WP_101712617.1">
    <property type="nucleotide sequence ID" value="NZ_CP026100.1"/>
</dbReference>
<reference evidence="7 10" key="2">
    <citation type="submission" date="2018-01" db="EMBL/GenBank/DDBJ databases">
        <title>Complete genome sequence of Caulobacter flavus RHGG3.</title>
        <authorList>
            <person name="Yang E."/>
        </authorList>
    </citation>
    <scope>NUCLEOTIDE SEQUENCE [LARGE SCALE GENOMIC DNA]</scope>
    <source>
        <strain evidence="7 10">RHGG3</strain>
    </source>
</reference>
<name>A0A2N5CVS8_9CAUL</name>
<dbReference type="PANTHER" id="PTHR46577">
    <property type="entry name" value="HTH-TYPE TRANSCRIPTIONAL REGULATORY PROTEIN GABR"/>
    <property type="match status" value="1"/>
</dbReference>
<dbReference type="InterPro" id="IPR004839">
    <property type="entry name" value="Aminotransferase_I/II_large"/>
</dbReference>
<gene>
    <name evidence="7" type="ORF">C1707_12270</name>
    <name evidence="8" type="ORF">CFHF_08685</name>
</gene>
<dbReference type="GO" id="GO:0008483">
    <property type="term" value="F:transaminase activity"/>
    <property type="evidence" value="ECO:0007669"/>
    <property type="project" value="UniProtKB-KW"/>
</dbReference>
<dbReference type="InterPro" id="IPR036390">
    <property type="entry name" value="WH_DNA-bd_sf"/>
</dbReference>
<dbReference type="Proteomes" id="UP000234483">
    <property type="component" value="Unassembled WGS sequence"/>
</dbReference>
<comment type="similarity">
    <text evidence="1">In the C-terminal section; belongs to the class-I pyridoxal-phosphate-dependent aminotransferase family.</text>
</comment>
<accession>A0A2N5CVS8</accession>
<dbReference type="Proteomes" id="UP000281192">
    <property type="component" value="Chromosome"/>
</dbReference>
<dbReference type="EMBL" id="CP026100">
    <property type="protein sequence ID" value="AYV49556.1"/>
    <property type="molecule type" value="Genomic_DNA"/>
</dbReference>
<keyword evidence="3" id="KW-0805">Transcription regulation</keyword>
<protein>
    <submittedName>
        <fullName evidence="8">PLP-dependent aminotransferase family protein</fullName>
    </submittedName>
</protein>
<dbReference type="Pfam" id="PF00392">
    <property type="entry name" value="GntR"/>
    <property type="match status" value="1"/>
</dbReference>
<dbReference type="Pfam" id="PF00155">
    <property type="entry name" value="Aminotran_1_2"/>
    <property type="match status" value="1"/>
</dbReference>
<dbReference type="InterPro" id="IPR015421">
    <property type="entry name" value="PyrdxlP-dep_Trfase_major"/>
</dbReference>
<evidence type="ECO:0000313" key="10">
    <source>
        <dbReference type="Proteomes" id="UP000281192"/>
    </source>
</evidence>
<dbReference type="PANTHER" id="PTHR46577:SF1">
    <property type="entry name" value="HTH-TYPE TRANSCRIPTIONAL REGULATORY PROTEIN GABR"/>
    <property type="match status" value="1"/>
</dbReference>
<dbReference type="Gene3D" id="1.10.10.10">
    <property type="entry name" value="Winged helix-like DNA-binding domain superfamily/Winged helix DNA-binding domain"/>
    <property type="match status" value="1"/>
</dbReference>
<dbReference type="SUPFAM" id="SSF53383">
    <property type="entry name" value="PLP-dependent transferases"/>
    <property type="match status" value="1"/>
</dbReference>
<dbReference type="PROSITE" id="PS50949">
    <property type="entry name" value="HTH_GNTR"/>
    <property type="match status" value="1"/>
</dbReference>
<sequence>MGDAREGGFPAGAAWLRRVAAGEGPIYRRVFEALRAAVADGELSPGDQLPPQRTVAGLLEVDFTTVTRAYALAREHGLVEGATGRGTFVRRRAGEEEAGLVDLSMNLPPPPEGLSLAALLRETTAAVLARTDPATLMAYHAGAGSLAQRAAGAAWLVPGQGSVDPERVVVCAGAQAALSAILALETAPGDAVVVEALTYPGLLAALAARGVRAVACPMDAEGMIPGALAAQLAASRARLVVLTPTWQNPTTATMGAERRAAVVEACARAGARIVEDDAYGRLPEASPTALAALAPKRTWRVATLAKALTPGLRIAYVAAPDPEAAGRLAAAGHALCQMPAPLMAAVAAAWIRDGAAQAILAGVRAEAVARRALAAEILPRAVGPEGCLHVWLERAAGGSPEGLSLAPATLFAAPGVAAEGARLSLGAPGKRAVLASALRRVAASLT</sequence>
<dbReference type="InterPro" id="IPR051446">
    <property type="entry name" value="HTH_trans_reg/aminotransferase"/>
</dbReference>
<proteinExistence type="inferred from homology"/>
<dbReference type="InterPro" id="IPR015424">
    <property type="entry name" value="PyrdxlP-dep_Trfase"/>
</dbReference>
<feature type="domain" description="HTH gntR-type" evidence="6">
    <location>
        <begin position="24"/>
        <end position="92"/>
    </location>
</feature>
<dbReference type="GO" id="GO:0003677">
    <property type="term" value="F:DNA binding"/>
    <property type="evidence" value="ECO:0007669"/>
    <property type="project" value="UniProtKB-KW"/>
</dbReference>
<reference evidence="8 9" key="1">
    <citation type="submission" date="2017-12" db="EMBL/GenBank/DDBJ databases">
        <title>The genome sequence of Caulobacter flavus CGMCC1 15093.</title>
        <authorList>
            <person name="Gao J."/>
            <person name="Mao X."/>
            <person name="Sun J."/>
        </authorList>
    </citation>
    <scope>NUCLEOTIDE SEQUENCE [LARGE SCALE GENOMIC DNA]</scope>
    <source>
        <strain evidence="8 9">CGMCC1 15093</strain>
    </source>
</reference>
<evidence type="ECO:0000259" key="6">
    <source>
        <dbReference type="PROSITE" id="PS50949"/>
    </source>
</evidence>
<dbReference type="GO" id="GO:0003700">
    <property type="term" value="F:DNA-binding transcription factor activity"/>
    <property type="evidence" value="ECO:0007669"/>
    <property type="project" value="InterPro"/>
</dbReference>
<dbReference type="CDD" id="cd07377">
    <property type="entry name" value="WHTH_GntR"/>
    <property type="match status" value="1"/>
</dbReference>
<evidence type="ECO:0000313" key="8">
    <source>
        <dbReference type="EMBL" id="PLR17886.1"/>
    </source>
</evidence>
<keyword evidence="8" id="KW-0032">Aminotransferase</keyword>
<evidence type="ECO:0000313" key="9">
    <source>
        <dbReference type="Proteomes" id="UP000234483"/>
    </source>
</evidence>
<evidence type="ECO:0000313" key="7">
    <source>
        <dbReference type="EMBL" id="AYV49556.1"/>
    </source>
</evidence>
<evidence type="ECO:0000256" key="2">
    <source>
        <dbReference type="ARBA" id="ARBA00022898"/>
    </source>
</evidence>
<dbReference type="KEGG" id="cfh:C1707_12270"/>
<keyword evidence="2" id="KW-0663">Pyridoxal phosphate</keyword>
<evidence type="ECO:0000256" key="4">
    <source>
        <dbReference type="ARBA" id="ARBA00023125"/>
    </source>
</evidence>
<evidence type="ECO:0000256" key="3">
    <source>
        <dbReference type="ARBA" id="ARBA00023015"/>
    </source>
</evidence>
<dbReference type="OrthoDB" id="9804020at2"/>
<dbReference type="GO" id="GO:0030170">
    <property type="term" value="F:pyridoxal phosphate binding"/>
    <property type="evidence" value="ECO:0007669"/>
    <property type="project" value="InterPro"/>
</dbReference>
<keyword evidence="8" id="KW-0808">Transferase</keyword>
<dbReference type="InterPro" id="IPR036388">
    <property type="entry name" value="WH-like_DNA-bd_sf"/>
</dbReference>
<keyword evidence="4" id="KW-0238">DNA-binding</keyword>
<keyword evidence="5" id="KW-0804">Transcription</keyword>
<dbReference type="InterPro" id="IPR000524">
    <property type="entry name" value="Tscrpt_reg_HTH_GntR"/>
</dbReference>
<evidence type="ECO:0000256" key="1">
    <source>
        <dbReference type="ARBA" id="ARBA00005384"/>
    </source>
</evidence>
<keyword evidence="10" id="KW-1185">Reference proteome</keyword>
<dbReference type="Gene3D" id="3.40.640.10">
    <property type="entry name" value="Type I PLP-dependent aspartate aminotransferase-like (Major domain)"/>
    <property type="match status" value="1"/>
</dbReference>